<name>A0ABQ2VKL2_9PSEU</name>
<gene>
    <name evidence="2" type="ORF">GCM10010178_90660</name>
</gene>
<comment type="caution">
    <text evidence="2">The sequence shown here is derived from an EMBL/GenBank/DDBJ whole genome shotgun (WGS) entry which is preliminary data.</text>
</comment>
<evidence type="ECO:0000313" key="2">
    <source>
        <dbReference type="EMBL" id="GGU86544.1"/>
    </source>
</evidence>
<evidence type="ECO:0000256" key="1">
    <source>
        <dbReference type="SAM" id="MobiDB-lite"/>
    </source>
</evidence>
<sequence length="117" mass="12127">MRPASRLGRFTSTTDAGVGQESGQRGAERAGALHSSCIDRAVAAHPFQQVPVAVIGRGKLLMTRIAAVLVDNSGVVGVFLGVDTTDGTWAWLVMLNSLLHEAALTDRSEPAGGATSL</sequence>
<evidence type="ECO:0000313" key="3">
    <source>
        <dbReference type="Proteomes" id="UP000649573"/>
    </source>
</evidence>
<reference evidence="3" key="1">
    <citation type="journal article" date="2019" name="Int. J. Syst. Evol. Microbiol.">
        <title>The Global Catalogue of Microorganisms (GCM) 10K type strain sequencing project: providing services to taxonomists for standard genome sequencing and annotation.</title>
        <authorList>
            <consortium name="The Broad Institute Genomics Platform"/>
            <consortium name="The Broad Institute Genome Sequencing Center for Infectious Disease"/>
            <person name="Wu L."/>
            <person name="Ma J."/>
        </authorList>
    </citation>
    <scope>NUCLEOTIDE SEQUENCE [LARGE SCALE GENOMIC DNA]</scope>
    <source>
        <strain evidence="3">JCM 3296</strain>
    </source>
</reference>
<proteinExistence type="predicted"/>
<dbReference type="Proteomes" id="UP000649573">
    <property type="component" value="Unassembled WGS sequence"/>
</dbReference>
<dbReference type="EMBL" id="BMRE01000103">
    <property type="protein sequence ID" value="GGU86544.1"/>
    <property type="molecule type" value="Genomic_DNA"/>
</dbReference>
<protein>
    <submittedName>
        <fullName evidence="2">Uncharacterized protein</fullName>
    </submittedName>
</protein>
<keyword evidence="3" id="KW-1185">Reference proteome</keyword>
<organism evidence="2 3">
    <name type="scientific">Lentzea flava</name>
    <dbReference type="NCBI Taxonomy" id="103732"/>
    <lineage>
        <taxon>Bacteria</taxon>
        <taxon>Bacillati</taxon>
        <taxon>Actinomycetota</taxon>
        <taxon>Actinomycetes</taxon>
        <taxon>Pseudonocardiales</taxon>
        <taxon>Pseudonocardiaceae</taxon>
        <taxon>Lentzea</taxon>
    </lineage>
</organism>
<feature type="region of interest" description="Disordered" evidence="1">
    <location>
        <begin position="1"/>
        <end position="30"/>
    </location>
</feature>
<accession>A0ABQ2VKL2</accession>